<organism evidence="3 4">
    <name type="scientific">Rhodanobacter glycinis</name>
    <dbReference type="NCBI Taxonomy" id="582702"/>
    <lineage>
        <taxon>Bacteria</taxon>
        <taxon>Pseudomonadati</taxon>
        <taxon>Pseudomonadota</taxon>
        <taxon>Gammaproteobacteria</taxon>
        <taxon>Lysobacterales</taxon>
        <taxon>Rhodanobacteraceae</taxon>
        <taxon>Rhodanobacter</taxon>
    </lineage>
</organism>
<reference evidence="4" key="1">
    <citation type="submission" date="2016-10" db="EMBL/GenBank/DDBJ databases">
        <authorList>
            <person name="Varghese N."/>
            <person name="Submissions S."/>
        </authorList>
    </citation>
    <scope>NUCLEOTIDE SEQUENCE [LARGE SCALE GENOMIC DNA]</scope>
    <source>
        <strain evidence="4">MO64</strain>
    </source>
</reference>
<sequence length="112" mass="10707">MRAIHLLTGCVFALGLVATAHAATNVDAGSAGAGDCAHSTTADGGSSRDATASGGESVGLAHTTAPATQGSNSTSSRGDSTISGSGGSDDAAPAQSHRVSLGWQSLLPGSIQ</sequence>
<evidence type="ECO:0000313" key="4">
    <source>
        <dbReference type="Proteomes" id="UP000198725"/>
    </source>
</evidence>
<feature type="region of interest" description="Disordered" evidence="1">
    <location>
        <begin position="28"/>
        <end position="112"/>
    </location>
</feature>
<keyword evidence="4" id="KW-1185">Reference proteome</keyword>
<keyword evidence="2" id="KW-0732">Signal</keyword>
<feature type="compositionally biased region" description="Polar residues" evidence="1">
    <location>
        <begin position="38"/>
        <end position="50"/>
    </location>
</feature>
<accession>A0A1I3ZPG7</accession>
<feature type="signal peptide" evidence="2">
    <location>
        <begin position="1"/>
        <end position="22"/>
    </location>
</feature>
<dbReference type="EMBL" id="FOSR01000003">
    <property type="protein sequence ID" value="SFK45581.1"/>
    <property type="molecule type" value="Genomic_DNA"/>
</dbReference>
<gene>
    <name evidence="3" type="ORF">SAMN05192579_10330</name>
</gene>
<name>A0A1I3ZPG7_9GAMM</name>
<dbReference type="RefSeq" id="WP_139201685.1">
    <property type="nucleotide sequence ID" value="NZ_FOSR01000003.1"/>
</dbReference>
<evidence type="ECO:0000313" key="3">
    <source>
        <dbReference type="EMBL" id="SFK45581.1"/>
    </source>
</evidence>
<dbReference type="AlphaFoldDB" id="A0A1I3ZPG7"/>
<dbReference type="Proteomes" id="UP000198725">
    <property type="component" value="Unassembled WGS sequence"/>
</dbReference>
<feature type="compositionally biased region" description="Low complexity" evidence="1">
    <location>
        <begin position="70"/>
        <end position="83"/>
    </location>
</feature>
<evidence type="ECO:0000256" key="1">
    <source>
        <dbReference type="SAM" id="MobiDB-lite"/>
    </source>
</evidence>
<proteinExistence type="predicted"/>
<protein>
    <submittedName>
        <fullName evidence="3">Uncharacterized protein</fullName>
    </submittedName>
</protein>
<feature type="chain" id="PRO_5011543976" evidence="2">
    <location>
        <begin position="23"/>
        <end position="112"/>
    </location>
</feature>
<evidence type="ECO:0000256" key="2">
    <source>
        <dbReference type="SAM" id="SignalP"/>
    </source>
</evidence>